<name>A0A4C1SFY8_EUMVA</name>
<dbReference type="Proteomes" id="UP000299102">
    <property type="component" value="Unassembled WGS sequence"/>
</dbReference>
<gene>
    <name evidence="1" type="ORF">EVAR_66739_1</name>
</gene>
<proteinExistence type="predicted"/>
<reference evidence="1 2" key="1">
    <citation type="journal article" date="2019" name="Commun. Biol.">
        <title>The bagworm genome reveals a unique fibroin gene that provides high tensile strength.</title>
        <authorList>
            <person name="Kono N."/>
            <person name="Nakamura H."/>
            <person name="Ohtoshi R."/>
            <person name="Tomita M."/>
            <person name="Numata K."/>
            <person name="Arakawa K."/>
        </authorList>
    </citation>
    <scope>NUCLEOTIDE SEQUENCE [LARGE SCALE GENOMIC DNA]</scope>
</reference>
<comment type="caution">
    <text evidence="1">The sequence shown here is derived from an EMBL/GenBank/DDBJ whole genome shotgun (WGS) entry which is preliminary data.</text>
</comment>
<keyword evidence="2" id="KW-1185">Reference proteome</keyword>
<organism evidence="1 2">
    <name type="scientific">Eumeta variegata</name>
    <name type="common">Bagworm moth</name>
    <name type="synonym">Eumeta japonica</name>
    <dbReference type="NCBI Taxonomy" id="151549"/>
    <lineage>
        <taxon>Eukaryota</taxon>
        <taxon>Metazoa</taxon>
        <taxon>Ecdysozoa</taxon>
        <taxon>Arthropoda</taxon>
        <taxon>Hexapoda</taxon>
        <taxon>Insecta</taxon>
        <taxon>Pterygota</taxon>
        <taxon>Neoptera</taxon>
        <taxon>Endopterygota</taxon>
        <taxon>Lepidoptera</taxon>
        <taxon>Glossata</taxon>
        <taxon>Ditrysia</taxon>
        <taxon>Tineoidea</taxon>
        <taxon>Psychidae</taxon>
        <taxon>Oiketicinae</taxon>
        <taxon>Eumeta</taxon>
    </lineage>
</organism>
<sequence>MARPSKIVVKVKCAHSDLLPEEKISFSALCAAVNHRLKMPIGSTTTKLLQMRHKPNAWADRGSLLFRALARTLGSGETRQSHAFSCVQPAFIDL</sequence>
<dbReference type="EMBL" id="BGZK01003408">
    <property type="protein sequence ID" value="GBP01005.1"/>
    <property type="molecule type" value="Genomic_DNA"/>
</dbReference>
<protein>
    <submittedName>
        <fullName evidence="1">Uncharacterized protein</fullName>
    </submittedName>
</protein>
<accession>A0A4C1SFY8</accession>
<dbReference type="OrthoDB" id="2433005at2759"/>
<evidence type="ECO:0000313" key="1">
    <source>
        <dbReference type="EMBL" id="GBP01005.1"/>
    </source>
</evidence>
<dbReference type="AlphaFoldDB" id="A0A4C1SFY8"/>
<evidence type="ECO:0000313" key="2">
    <source>
        <dbReference type="Proteomes" id="UP000299102"/>
    </source>
</evidence>